<dbReference type="InterPro" id="IPR036859">
    <property type="entry name" value="CAP-Gly_dom_sf"/>
</dbReference>
<reference evidence="11 12" key="1">
    <citation type="journal article" date="2024" name="J. Plant Pathol.">
        <title>Sequence and assembly of the genome of Seiridium unicorne, isolate CBS 538.82, causal agent of cypress canker disease.</title>
        <authorList>
            <person name="Scali E."/>
            <person name="Rocca G.D."/>
            <person name="Danti R."/>
            <person name="Garbelotto M."/>
            <person name="Barberini S."/>
            <person name="Baroncelli R."/>
            <person name="Emiliani G."/>
        </authorList>
    </citation>
    <scope>NUCLEOTIDE SEQUENCE [LARGE SCALE GENOMIC DNA]</scope>
    <source>
        <strain evidence="11 12">BM-138-508</strain>
    </source>
</reference>
<dbReference type="Gene3D" id="2.30.30.190">
    <property type="entry name" value="CAP Gly-rich-like domain"/>
    <property type="match status" value="1"/>
</dbReference>
<evidence type="ECO:0000256" key="2">
    <source>
        <dbReference type="ARBA" id="ARBA00011010"/>
    </source>
</evidence>
<evidence type="ECO:0000259" key="10">
    <source>
        <dbReference type="PROSITE" id="PS50245"/>
    </source>
</evidence>
<comment type="subcellular location">
    <subcellularLocation>
        <location evidence="1">Cytoplasm</location>
        <location evidence="1">Cytoskeleton</location>
    </subcellularLocation>
</comment>
<feature type="coiled-coil region" evidence="8">
    <location>
        <begin position="1025"/>
        <end position="1172"/>
    </location>
</feature>
<accession>A0ABR2VC88</accession>
<feature type="compositionally biased region" description="Low complexity" evidence="9">
    <location>
        <begin position="142"/>
        <end position="162"/>
    </location>
</feature>
<dbReference type="Proteomes" id="UP001408356">
    <property type="component" value="Unassembled WGS sequence"/>
</dbReference>
<dbReference type="Pfam" id="PF12455">
    <property type="entry name" value="Dynactin"/>
    <property type="match status" value="1"/>
</dbReference>
<dbReference type="InterPro" id="IPR022157">
    <property type="entry name" value="Dynactin"/>
</dbReference>
<feature type="compositionally biased region" description="Low complexity" evidence="9">
    <location>
        <begin position="284"/>
        <end position="308"/>
    </location>
</feature>
<evidence type="ECO:0000256" key="9">
    <source>
        <dbReference type="SAM" id="MobiDB-lite"/>
    </source>
</evidence>
<keyword evidence="5" id="KW-0243">Dynein</keyword>
<keyword evidence="4" id="KW-0493">Microtubule</keyword>
<feature type="coiled-coil region" evidence="8">
    <location>
        <begin position="610"/>
        <end position="677"/>
    </location>
</feature>
<protein>
    <submittedName>
        <fullName evidence="11">CAP-Gly domain-containing protein</fullName>
    </submittedName>
</protein>
<keyword evidence="12" id="KW-1185">Reference proteome</keyword>
<sequence length="1333" mass="148103">MSTRFKVGQTVEINADGRHAIVKFVGPASFAPGEWIGLELEDDSGKNDGSVQGVRYFDCEMGRGMFVKPPVVTVIREAPAPKPKPAAARTGRTSVVTGRPSSIGTDPTAARRMSLNAPSPSPVRSRPSSIAMSRSPTRPERPSLATAASSTATSRTGTPSGAPARKLSSATRPSVGGARSSMGPPAPPDPLKRRPSNAASSSTAAATRPTAARPLSGRQSLAPTSRGGRGRPGAGRVLSTDSSGNESPANRSALASPAKSDEDISPVQARTQALNRLTAGGSGSAAAAPTTSRTKTTASGRPSAAANNAALRENEDLKTKLRILESKRTEDKEQLKQLERLQEQLARYQTINKKVEEKFMKAQQEAKDAQQQLKDAQARLSSIDDMQAEHESTMELLLLDKEVAEEESEHYQLELDSLKSRLEELELENEVLRLENTEFEQDVTAEEKTSDNWIALQKKNELYYQAIITLHDKLETQNEKTSAEIKALKQDLEDFDEIKQEFAIAKEQLLEAEDRSNHLKGQLEDALGAEEIIEKLSEDNAAQSDAIASLRDTIRDLEELKEINDELEINHLEHEKELEKIIESRDSNIFRLTQQMADQNKDIDDMEYTIGRFKELVSNLQKDLEDMEASNAMNEAESEQINSKSRELLDLNQKLQINAAKTQAKTIELELERMQAAEAKLHLEIVTLFLPESYDQDKNSVQALLKFMQMGVKTDMLATFVKERISGKGHPGHEDDIFTGCNAINKLTWVSAMCRRFSNHIQHCSLEEFATYEGATWELAPVDNKLTTWIDNLQKGGGEMQLKEYAEVLSRSIKLLEHLAEQHISETPATAADKMQMETVLAQGYLESAATTFSTMREMVQRALPLNQEVEVDEPWQFFDGKVDFAINQTKSAKVIVSKALRSLGDLEKRSLTLNPDDATSFEEAANVAQKLAEMAQAIALAVHALTSEDDRAEPLTYSEVSKTIHQVVRNEFKAEESTLLSSYQAGVRVLTTQATDLAALCADLSQTQEFERPEAPWKLRAQEIKKLKIKPVDIEEELQQLKEQYNEARLAIAVREESLSTSALRIETLEARYRDSQNKASRITDMEAQVLDAQANMAKLKDDIEKQDRELKALESDRDKWKKVAGDSRVLNADATTKAGREQAVATQREIDALQNDISSLQAAVRYLREDNRRARTTEQAAYDWLTEPLKKRAPVAEQRRNLVVAEGKDVLSELLHMAGNAKVYDLKTLPEDKMAWRPARMTPQHHAAKLAEDLAAWKSWQNAVVGKAKTVTSVQTGRREGAERRELERKRAARLRIQLPDENGKVIHGHGDVQIVGSREWEDLQGRLGVA</sequence>
<comment type="caution">
    <text evidence="11">The sequence shown here is derived from an EMBL/GenBank/DDBJ whole genome shotgun (WGS) entry which is preliminary data.</text>
</comment>
<keyword evidence="3" id="KW-0963">Cytoplasm</keyword>
<evidence type="ECO:0000256" key="5">
    <source>
        <dbReference type="ARBA" id="ARBA00023017"/>
    </source>
</evidence>
<dbReference type="InterPro" id="IPR000938">
    <property type="entry name" value="CAP-Gly_domain"/>
</dbReference>
<name>A0ABR2VC88_9PEZI</name>
<dbReference type="PROSITE" id="PS00845">
    <property type="entry name" value="CAP_GLY_1"/>
    <property type="match status" value="1"/>
</dbReference>
<feature type="domain" description="CAP-Gly" evidence="10">
    <location>
        <begin position="26"/>
        <end position="68"/>
    </location>
</feature>
<evidence type="ECO:0000256" key="1">
    <source>
        <dbReference type="ARBA" id="ARBA00004245"/>
    </source>
</evidence>
<dbReference type="PROSITE" id="PS50245">
    <property type="entry name" value="CAP_GLY_2"/>
    <property type="match status" value="1"/>
</dbReference>
<evidence type="ECO:0000256" key="3">
    <source>
        <dbReference type="ARBA" id="ARBA00022490"/>
    </source>
</evidence>
<keyword evidence="6 8" id="KW-0175">Coiled coil</keyword>
<dbReference type="EMBL" id="JARVKF010000035">
    <property type="protein sequence ID" value="KAK9424522.1"/>
    <property type="molecule type" value="Genomic_DNA"/>
</dbReference>
<dbReference type="PANTHER" id="PTHR18916">
    <property type="entry name" value="DYNACTIN 1-RELATED MICROTUBULE-BINDING"/>
    <property type="match status" value="1"/>
</dbReference>
<evidence type="ECO:0000313" key="12">
    <source>
        <dbReference type="Proteomes" id="UP001408356"/>
    </source>
</evidence>
<organism evidence="11 12">
    <name type="scientific">Seiridium unicorne</name>
    <dbReference type="NCBI Taxonomy" id="138068"/>
    <lineage>
        <taxon>Eukaryota</taxon>
        <taxon>Fungi</taxon>
        <taxon>Dikarya</taxon>
        <taxon>Ascomycota</taxon>
        <taxon>Pezizomycotina</taxon>
        <taxon>Sordariomycetes</taxon>
        <taxon>Xylariomycetidae</taxon>
        <taxon>Amphisphaeriales</taxon>
        <taxon>Sporocadaceae</taxon>
        <taxon>Seiridium</taxon>
    </lineage>
</organism>
<proteinExistence type="inferred from homology"/>
<evidence type="ECO:0000313" key="11">
    <source>
        <dbReference type="EMBL" id="KAK9424522.1"/>
    </source>
</evidence>
<dbReference type="Pfam" id="PF01302">
    <property type="entry name" value="CAP_GLY"/>
    <property type="match status" value="1"/>
</dbReference>
<dbReference type="SMART" id="SM01052">
    <property type="entry name" value="CAP_GLY"/>
    <property type="match status" value="1"/>
</dbReference>
<feature type="compositionally biased region" description="Polar residues" evidence="9">
    <location>
        <begin position="91"/>
        <end position="105"/>
    </location>
</feature>
<evidence type="ECO:0000256" key="8">
    <source>
        <dbReference type="SAM" id="Coils"/>
    </source>
</evidence>
<feature type="coiled-coil region" evidence="8">
    <location>
        <begin position="471"/>
        <end position="584"/>
    </location>
</feature>
<keyword evidence="7" id="KW-0206">Cytoskeleton</keyword>
<feature type="compositionally biased region" description="Polar residues" evidence="9">
    <location>
        <begin position="239"/>
        <end position="250"/>
    </location>
</feature>
<feature type="compositionally biased region" description="Low complexity" evidence="9">
    <location>
        <begin position="196"/>
        <end position="214"/>
    </location>
</feature>
<evidence type="ECO:0000256" key="4">
    <source>
        <dbReference type="ARBA" id="ARBA00022701"/>
    </source>
</evidence>
<dbReference type="SUPFAM" id="SSF74924">
    <property type="entry name" value="Cap-Gly domain"/>
    <property type="match status" value="1"/>
</dbReference>
<gene>
    <name evidence="11" type="ORF">SUNI508_03398</name>
</gene>
<evidence type="ECO:0000256" key="7">
    <source>
        <dbReference type="ARBA" id="ARBA00023212"/>
    </source>
</evidence>
<comment type="similarity">
    <text evidence="2">Belongs to the dynactin 150 kDa subunit family.</text>
</comment>
<feature type="region of interest" description="Disordered" evidence="9">
    <location>
        <begin position="78"/>
        <end position="308"/>
    </location>
</feature>
<evidence type="ECO:0000256" key="6">
    <source>
        <dbReference type="ARBA" id="ARBA00023054"/>
    </source>
</evidence>